<sequence length="51" mass="5730">MKYKYADLVEASVKQAPPLSNEQINKLSVLFTYSRTNKAEVTNVRQLALAS</sequence>
<protein>
    <submittedName>
        <fullName evidence="1">Uncharacterized protein</fullName>
    </submittedName>
</protein>
<dbReference type="Proteomes" id="UP000185210">
    <property type="component" value="Unassembled WGS sequence"/>
</dbReference>
<evidence type="ECO:0000313" key="2">
    <source>
        <dbReference type="Proteomes" id="UP000185210"/>
    </source>
</evidence>
<organism evidence="1 2">
    <name type="scientific">Mycobacteroides abscessus subsp. abscessus</name>
    <dbReference type="NCBI Taxonomy" id="1185650"/>
    <lineage>
        <taxon>Bacteria</taxon>
        <taxon>Bacillati</taxon>
        <taxon>Actinomycetota</taxon>
        <taxon>Actinomycetes</taxon>
        <taxon>Mycobacteriales</taxon>
        <taxon>Mycobacteriaceae</taxon>
        <taxon>Mycobacteroides</taxon>
        <taxon>Mycobacteroides abscessus</taxon>
    </lineage>
</organism>
<gene>
    <name evidence="1" type="ORF">SAMEA2070301_03276</name>
</gene>
<evidence type="ECO:0000313" key="1">
    <source>
        <dbReference type="EMBL" id="SIB22127.1"/>
    </source>
</evidence>
<dbReference type="EMBL" id="FSHM01000004">
    <property type="protein sequence ID" value="SIB22127.1"/>
    <property type="molecule type" value="Genomic_DNA"/>
</dbReference>
<name>A0AB38D1B2_9MYCO</name>
<accession>A0AB38D1B2</accession>
<proteinExistence type="predicted"/>
<reference evidence="1 2" key="1">
    <citation type="submission" date="2016-11" db="EMBL/GenBank/DDBJ databases">
        <authorList>
            <consortium name="Pathogen Informatics"/>
        </authorList>
    </citation>
    <scope>NUCLEOTIDE SEQUENCE [LARGE SCALE GENOMIC DNA]</scope>
    <source>
        <strain evidence="1 2">104</strain>
    </source>
</reference>
<dbReference type="AlphaFoldDB" id="A0AB38D1B2"/>
<comment type="caution">
    <text evidence="1">The sequence shown here is derived from an EMBL/GenBank/DDBJ whole genome shotgun (WGS) entry which is preliminary data.</text>
</comment>